<dbReference type="PROSITE" id="PS50943">
    <property type="entry name" value="HTH_CROC1"/>
    <property type="match status" value="1"/>
</dbReference>
<evidence type="ECO:0000313" key="2">
    <source>
        <dbReference type="EMBL" id="DAD93242.1"/>
    </source>
</evidence>
<dbReference type="CDD" id="cd00093">
    <property type="entry name" value="HTH_XRE"/>
    <property type="match status" value="1"/>
</dbReference>
<name>A0A8S5NFZ9_9CAUD</name>
<reference evidence="2" key="1">
    <citation type="journal article" date="2021" name="Proc. Natl. Acad. Sci. U.S.A.">
        <title>A Catalog of Tens of Thousands of Viruses from Human Metagenomes Reveals Hidden Associations with Chronic Diseases.</title>
        <authorList>
            <person name="Tisza M.J."/>
            <person name="Buck C.B."/>
        </authorList>
    </citation>
    <scope>NUCLEOTIDE SEQUENCE</scope>
    <source>
        <strain evidence="2">Cte0p10</strain>
    </source>
</reference>
<dbReference type="SMART" id="SM00530">
    <property type="entry name" value="HTH_XRE"/>
    <property type="match status" value="1"/>
</dbReference>
<protein>
    <submittedName>
        <fullName evidence="2">Cro/C1-type HTH DNA-binding domain protein</fullName>
    </submittedName>
</protein>
<feature type="domain" description="HTH cro/C1-type" evidence="1">
    <location>
        <begin position="5"/>
        <end position="60"/>
    </location>
</feature>
<dbReference type="Gene3D" id="1.10.260.40">
    <property type="entry name" value="lambda repressor-like DNA-binding domains"/>
    <property type="match status" value="1"/>
</dbReference>
<dbReference type="InterPro" id="IPR001387">
    <property type="entry name" value="Cro/C1-type_HTH"/>
</dbReference>
<dbReference type="Pfam" id="PF13443">
    <property type="entry name" value="HTH_26"/>
    <property type="match status" value="1"/>
</dbReference>
<dbReference type="InterPro" id="IPR010982">
    <property type="entry name" value="Lambda_DNA-bd_dom_sf"/>
</dbReference>
<evidence type="ECO:0000259" key="1">
    <source>
        <dbReference type="PROSITE" id="PS50943"/>
    </source>
</evidence>
<dbReference type="GO" id="GO:0003677">
    <property type="term" value="F:DNA binding"/>
    <property type="evidence" value="ECO:0007669"/>
    <property type="project" value="UniProtKB-KW"/>
</dbReference>
<organism evidence="2">
    <name type="scientific">Myoviridae sp. cte0p10</name>
    <dbReference type="NCBI Taxonomy" id="2826674"/>
    <lineage>
        <taxon>Viruses</taxon>
        <taxon>Duplodnaviria</taxon>
        <taxon>Heunggongvirae</taxon>
        <taxon>Uroviricota</taxon>
        <taxon>Caudoviricetes</taxon>
    </lineage>
</organism>
<dbReference type="SUPFAM" id="SSF47413">
    <property type="entry name" value="lambda repressor-like DNA-binding domains"/>
    <property type="match status" value="1"/>
</dbReference>
<dbReference type="EMBL" id="BK015156">
    <property type="protein sequence ID" value="DAD93242.1"/>
    <property type="molecule type" value="Genomic_DNA"/>
</dbReference>
<accession>A0A8S5NFZ9</accession>
<sequence>MKNKLAVLMAERGLKIADLYKDTGISKTTLMQIANNTGKGIQYETLEKLLDYFDISPNEFFGYESKATITSFENLGKLFIDLGKNFNELANKRKG</sequence>
<keyword evidence="2" id="KW-0238">DNA-binding</keyword>
<proteinExistence type="predicted"/>